<evidence type="ECO:0000259" key="1">
    <source>
        <dbReference type="Pfam" id="PF26563"/>
    </source>
</evidence>
<evidence type="ECO:0000313" key="2">
    <source>
        <dbReference type="EMBL" id="GGK20808.1"/>
    </source>
</evidence>
<dbReference type="RefSeq" id="WP_189113155.1">
    <property type="nucleotide sequence ID" value="NZ_BMQC01000003.1"/>
</dbReference>
<dbReference type="PANTHER" id="PTHR43384:SF11">
    <property type="entry name" value="SEPTUM SITE DETERMINING PROTEIN"/>
    <property type="match status" value="1"/>
</dbReference>
<name>A0A8J3BGQ1_9ACTN</name>
<dbReference type="InterPro" id="IPR027417">
    <property type="entry name" value="P-loop_NTPase"/>
</dbReference>
<dbReference type="GO" id="GO:0005829">
    <property type="term" value="C:cytosol"/>
    <property type="evidence" value="ECO:0007669"/>
    <property type="project" value="TreeGrafter"/>
</dbReference>
<evidence type="ECO:0000313" key="3">
    <source>
        <dbReference type="Proteomes" id="UP000662200"/>
    </source>
</evidence>
<reference evidence="2" key="2">
    <citation type="submission" date="2020-09" db="EMBL/GenBank/DDBJ databases">
        <authorList>
            <person name="Sun Q."/>
            <person name="Ohkuma M."/>
        </authorList>
    </citation>
    <scope>NUCLEOTIDE SEQUENCE</scope>
    <source>
        <strain evidence="2">JCM 3091</strain>
    </source>
</reference>
<dbReference type="Proteomes" id="UP000662200">
    <property type="component" value="Unassembled WGS sequence"/>
</dbReference>
<dbReference type="GO" id="GO:0051782">
    <property type="term" value="P:negative regulation of cell division"/>
    <property type="evidence" value="ECO:0007669"/>
    <property type="project" value="TreeGrafter"/>
</dbReference>
<organism evidence="2 3">
    <name type="scientific">Pilimelia terevasa</name>
    <dbReference type="NCBI Taxonomy" id="53372"/>
    <lineage>
        <taxon>Bacteria</taxon>
        <taxon>Bacillati</taxon>
        <taxon>Actinomycetota</taxon>
        <taxon>Actinomycetes</taxon>
        <taxon>Micromonosporales</taxon>
        <taxon>Micromonosporaceae</taxon>
        <taxon>Pilimelia</taxon>
    </lineage>
</organism>
<dbReference type="Pfam" id="PF26563">
    <property type="entry name" value="Rv3660c_N"/>
    <property type="match status" value="1"/>
</dbReference>
<dbReference type="InterPro" id="IPR059050">
    <property type="entry name" value="Rv3660c_N"/>
</dbReference>
<dbReference type="NCBIfam" id="TIGR03815">
    <property type="entry name" value="CpaE_hom_Actino"/>
    <property type="match status" value="1"/>
</dbReference>
<reference evidence="2" key="1">
    <citation type="journal article" date="2014" name="Int. J. Syst. Evol. Microbiol.">
        <title>Complete genome sequence of Corynebacterium casei LMG S-19264T (=DSM 44701T), isolated from a smear-ripened cheese.</title>
        <authorList>
            <consortium name="US DOE Joint Genome Institute (JGI-PGF)"/>
            <person name="Walter F."/>
            <person name="Albersmeier A."/>
            <person name="Kalinowski J."/>
            <person name="Ruckert C."/>
        </authorList>
    </citation>
    <scope>NUCLEOTIDE SEQUENCE</scope>
    <source>
        <strain evidence="2">JCM 3091</strain>
    </source>
</reference>
<feature type="domain" description="Rv3660c-like CheY-like N-terminal" evidence="1">
    <location>
        <begin position="19"/>
        <end position="121"/>
    </location>
</feature>
<comment type="caution">
    <text evidence="2">The sequence shown here is derived from an EMBL/GenBank/DDBJ whole genome shotgun (WGS) entry which is preliminary data.</text>
</comment>
<dbReference type="PANTHER" id="PTHR43384">
    <property type="entry name" value="SEPTUM SITE-DETERMINING PROTEIN MIND HOMOLOG, CHLOROPLASTIC-RELATED"/>
    <property type="match status" value="1"/>
</dbReference>
<proteinExistence type="predicted"/>
<sequence length="366" mass="37427">MPPRPRTATPPRPARPLVVTADRELLDDLLRLAAAADTELQVAVDPAGARRDFAAAPLVLIGVDQAAAWAAANFPPRRDVVLLARDHSPAASLAAAVGASHVALLPDADHWLVARLGEPAPALPARRGRTVAVLGGRGGAGGSVLAAALAHTAAQSSLRTLLVDADPLGGGLDLLLGWEELDGLRWPELAAARGRVAAPALVRALPGRGGLSLLSWDRGVPATIPVEAMAAALDAGRRGRDLVVVDLPRHLPAAAAHALAAAERALVVVPAELRATAAAARVVAAAAVHQERIEAVVRGPAPGHLRALEVVTALGVPLAGTLRPEPGLAAALERGQPPTRHRRGPLATLCRQLLADLLGPSRSVAA</sequence>
<dbReference type="InterPro" id="IPR050625">
    <property type="entry name" value="ParA/MinD_ATPase"/>
</dbReference>
<dbReference type="AlphaFoldDB" id="A0A8J3BGQ1"/>
<protein>
    <submittedName>
        <fullName evidence="2">Septum formation initiator</fullName>
    </submittedName>
</protein>
<dbReference type="SUPFAM" id="SSF52540">
    <property type="entry name" value="P-loop containing nucleoside triphosphate hydrolases"/>
    <property type="match status" value="1"/>
</dbReference>
<dbReference type="Gene3D" id="3.40.50.300">
    <property type="entry name" value="P-loop containing nucleotide triphosphate hydrolases"/>
    <property type="match status" value="1"/>
</dbReference>
<dbReference type="EMBL" id="BMQC01000003">
    <property type="protein sequence ID" value="GGK20808.1"/>
    <property type="molecule type" value="Genomic_DNA"/>
</dbReference>
<keyword evidence="3" id="KW-1185">Reference proteome</keyword>
<gene>
    <name evidence="2" type="ORF">GCM10010124_11670</name>
</gene>
<dbReference type="GO" id="GO:0005524">
    <property type="term" value="F:ATP binding"/>
    <property type="evidence" value="ECO:0007669"/>
    <property type="project" value="TreeGrafter"/>
</dbReference>
<dbReference type="InterPro" id="IPR022521">
    <property type="entry name" value="Rv3660c"/>
</dbReference>
<dbReference type="GO" id="GO:0009898">
    <property type="term" value="C:cytoplasmic side of plasma membrane"/>
    <property type="evidence" value="ECO:0007669"/>
    <property type="project" value="TreeGrafter"/>
</dbReference>
<dbReference type="GO" id="GO:0016887">
    <property type="term" value="F:ATP hydrolysis activity"/>
    <property type="evidence" value="ECO:0007669"/>
    <property type="project" value="TreeGrafter"/>
</dbReference>
<accession>A0A8J3BGQ1</accession>